<evidence type="ECO:0000313" key="3">
    <source>
        <dbReference type="Proteomes" id="UP000192923"/>
    </source>
</evidence>
<dbReference type="EMBL" id="FXAM01000001">
    <property type="protein sequence ID" value="SMF93968.1"/>
    <property type="molecule type" value="Genomic_DNA"/>
</dbReference>
<name>A0A1Y6CTM1_9GAMM</name>
<organism evidence="2 3">
    <name type="scientific">Methylomagnum ishizawai</name>
    <dbReference type="NCBI Taxonomy" id="1760988"/>
    <lineage>
        <taxon>Bacteria</taxon>
        <taxon>Pseudomonadati</taxon>
        <taxon>Pseudomonadota</taxon>
        <taxon>Gammaproteobacteria</taxon>
        <taxon>Methylococcales</taxon>
        <taxon>Methylococcaceae</taxon>
        <taxon>Methylomagnum</taxon>
    </lineage>
</organism>
<keyword evidence="3" id="KW-1185">Reference proteome</keyword>
<dbReference type="STRING" id="1760988.SAMN02949497_1264"/>
<reference evidence="2 3" key="1">
    <citation type="submission" date="2016-12" db="EMBL/GenBank/DDBJ databases">
        <authorList>
            <person name="Song W.-J."/>
            <person name="Kurnit D.M."/>
        </authorList>
    </citation>
    <scope>NUCLEOTIDE SEQUENCE [LARGE SCALE GENOMIC DNA]</scope>
    <source>
        <strain evidence="2 3">175</strain>
    </source>
</reference>
<protein>
    <submittedName>
        <fullName evidence="2">Uncharacterized protein</fullName>
    </submittedName>
</protein>
<feature type="compositionally biased region" description="Acidic residues" evidence="1">
    <location>
        <begin position="27"/>
        <end position="36"/>
    </location>
</feature>
<sequence length="96" mass="9884">MSENANEIAETTSAEAAEVATERLDEATEADDETASESDGPSAAFVEGQQAALSGLTDADNPHPIGSGEAVDWNDGWVSIDVGINQSADPNAADYE</sequence>
<feature type="region of interest" description="Disordered" evidence="1">
    <location>
        <begin position="1"/>
        <end position="70"/>
    </location>
</feature>
<feature type="compositionally biased region" description="Low complexity" evidence="1">
    <location>
        <begin position="1"/>
        <end position="19"/>
    </location>
</feature>
<evidence type="ECO:0000313" key="2">
    <source>
        <dbReference type="EMBL" id="SMF93968.1"/>
    </source>
</evidence>
<proteinExistence type="predicted"/>
<dbReference type="AlphaFoldDB" id="A0A1Y6CTM1"/>
<evidence type="ECO:0000256" key="1">
    <source>
        <dbReference type="SAM" id="MobiDB-lite"/>
    </source>
</evidence>
<accession>A0A1Y6CTM1</accession>
<dbReference type="RefSeq" id="WP_085210950.1">
    <property type="nucleotide sequence ID" value="NZ_FXAM01000001.1"/>
</dbReference>
<gene>
    <name evidence="2" type="ORF">SAMN02949497_1264</name>
</gene>
<dbReference type="Proteomes" id="UP000192923">
    <property type="component" value="Unassembled WGS sequence"/>
</dbReference>